<organism evidence="3 4">
    <name type="scientific">Zingiber officinale</name>
    <name type="common">Ginger</name>
    <name type="synonym">Amomum zingiber</name>
    <dbReference type="NCBI Taxonomy" id="94328"/>
    <lineage>
        <taxon>Eukaryota</taxon>
        <taxon>Viridiplantae</taxon>
        <taxon>Streptophyta</taxon>
        <taxon>Embryophyta</taxon>
        <taxon>Tracheophyta</taxon>
        <taxon>Spermatophyta</taxon>
        <taxon>Magnoliopsida</taxon>
        <taxon>Liliopsida</taxon>
        <taxon>Zingiberales</taxon>
        <taxon>Zingiberaceae</taxon>
        <taxon>Zingiber</taxon>
    </lineage>
</organism>
<protein>
    <recommendedName>
        <fullName evidence="5">Polyprotein</fullName>
    </recommendedName>
</protein>
<dbReference type="SUPFAM" id="SSF53098">
    <property type="entry name" value="Ribonuclease H-like"/>
    <property type="match status" value="1"/>
</dbReference>
<dbReference type="Pfam" id="PF22909">
    <property type="entry name" value="Caulimovir_coat_dom"/>
    <property type="match status" value="1"/>
</dbReference>
<accession>A0A8J5GWR2</accession>
<proteinExistence type="predicted"/>
<evidence type="ECO:0008006" key="5">
    <source>
        <dbReference type="Google" id="ProtNLM"/>
    </source>
</evidence>
<dbReference type="Gene3D" id="3.30.420.10">
    <property type="entry name" value="Ribonuclease H-like superfamily/Ribonuclease H"/>
    <property type="match status" value="1"/>
</dbReference>
<evidence type="ECO:0000256" key="1">
    <source>
        <dbReference type="SAM" id="Coils"/>
    </source>
</evidence>
<name>A0A8J5GWR2_ZINOF</name>
<dbReference type="AlphaFoldDB" id="A0A8J5GWR2"/>
<dbReference type="GO" id="GO:0003676">
    <property type="term" value="F:nucleic acid binding"/>
    <property type="evidence" value="ECO:0007669"/>
    <property type="project" value="InterPro"/>
</dbReference>
<dbReference type="Proteomes" id="UP000734854">
    <property type="component" value="Unassembled WGS sequence"/>
</dbReference>
<gene>
    <name evidence="3" type="ORF">ZIOFF_024700</name>
</gene>
<dbReference type="InterPro" id="IPR012337">
    <property type="entry name" value="RNaseH-like_sf"/>
</dbReference>
<comment type="caution">
    <text evidence="3">The sequence shown here is derived from an EMBL/GenBank/DDBJ whole genome shotgun (WGS) entry which is preliminary data.</text>
</comment>
<dbReference type="EMBL" id="JACMSC010000007">
    <property type="protein sequence ID" value="KAG6514347.1"/>
    <property type="molecule type" value="Genomic_DNA"/>
</dbReference>
<keyword evidence="2" id="KW-0812">Transmembrane</keyword>
<reference evidence="3 4" key="1">
    <citation type="submission" date="2020-08" db="EMBL/GenBank/DDBJ databases">
        <title>Plant Genome Project.</title>
        <authorList>
            <person name="Zhang R.-G."/>
        </authorList>
    </citation>
    <scope>NUCLEOTIDE SEQUENCE [LARGE SCALE GENOMIC DNA]</scope>
    <source>
        <tissue evidence="3">Rhizome</tissue>
    </source>
</reference>
<keyword evidence="1" id="KW-0175">Coiled coil</keyword>
<sequence>MLFSSTTSTTTDEDYYSVATDFDEYVAALDNEALELELDYPVQKKGNESLLASTLAISQYNPPIDSIMGPPQYAPATIKKEAPNVYMIPTIMEHELENYTSSIIMKPGRCLLPNNKQELCWYFLITLAYIMMLFLDGNLLQLMLQIQKSGLIIEPRLVEAADETQNVLTQIRSIITLEDPASGSTAEQNQAYLDLERLVCPETKSSISYMNEYKVLVAKIGRMFVNEELSNKFYRKMPPLIGIYLEKKFQERHQGNTIGVLPRIHHAYQELTEMCKQAFLQRILKDLQFCSQIPLPSYYNQTARIYGLRKARTYKDKPHKSHVRVIKKKYQNDLVKLELPAEYDAVSIDPEETDSDAIYSISEAEHDTEQYCRDYLKIGFKPTPPPSIQYDDRSLITELIGYAQYLIAENQRLKDELARVIKRNQDKEDILSKELFVDLQELSLEEIQKGKEQVNISYLEEQVNQLLEIPLEVAYIVLEIDGSMMGWGDICKWKPKKHDPRSTERICAYAHGKFPVIKSVIDAEIYAAMETMTMLKIHFLDKEEITLRTDCQAIINFHNKTARNKPSRVRWLAFTDYITGTGVKVNFEHIDGKLNILTDTLSRLVEGQETVAVLTDVEEEATTSTRFPLLTKYEDLIHDTLPKKIFLKEEHDKRHQMARIEDEAIGNVLETLRELELIIQMKEYDFNRRRYDEGGHESYWHKNLDVVRESRKELLIEGQRIQQLGREIRAIPP</sequence>
<keyword evidence="2" id="KW-0472">Membrane</keyword>
<evidence type="ECO:0000256" key="2">
    <source>
        <dbReference type="SAM" id="Phobius"/>
    </source>
</evidence>
<keyword evidence="4" id="KW-1185">Reference proteome</keyword>
<evidence type="ECO:0000313" key="4">
    <source>
        <dbReference type="Proteomes" id="UP000734854"/>
    </source>
</evidence>
<feature type="coiled-coil region" evidence="1">
    <location>
        <begin position="403"/>
        <end position="430"/>
    </location>
</feature>
<evidence type="ECO:0000313" key="3">
    <source>
        <dbReference type="EMBL" id="KAG6514347.1"/>
    </source>
</evidence>
<keyword evidence="2" id="KW-1133">Transmembrane helix</keyword>
<feature type="transmembrane region" description="Helical" evidence="2">
    <location>
        <begin position="119"/>
        <end position="140"/>
    </location>
</feature>
<dbReference type="InterPro" id="IPR036397">
    <property type="entry name" value="RNaseH_sf"/>
</dbReference>